<evidence type="ECO:0000256" key="6">
    <source>
        <dbReference type="SAM" id="MobiDB-lite"/>
    </source>
</evidence>
<dbReference type="GO" id="GO:0140410">
    <property type="term" value="F:monoatomic cation:bicarbonate symporter activity"/>
    <property type="evidence" value="ECO:0007669"/>
    <property type="project" value="TreeGrafter"/>
</dbReference>
<keyword evidence="4 7" id="KW-1133">Transmembrane helix</keyword>
<feature type="transmembrane region" description="Helical" evidence="7">
    <location>
        <begin position="632"/>
        <end position="657"/>
    </location>
</feature>
<evidence type="ECO:0000256" key="8">
    <source>
        <dbReference type="SAM" id="SignalP"/>
    </source>
</evidence>
<reference evidence="9 10" key="1">
    <citation type="submission" date="2013-11" db="EMBL/GenBank/DDBJ databases">
        <title>Genome sequencing of Stegodyphus mimosarum.</title>
        <authorList>
            <person name="Bechsgaard J."/>
        </authorList>
    </citation>
    <scope>NUCLEOTIDE SEQUENCE [LARGE SCALE GENOMIC DNA]</scope>
</reference>
<evidence type="ECO:0000256" key="7">
    <source>
        <dbReference type="SAM" id="Phobius"/>
    </source>
</evidence>
<evidence type="ECO:0000256" key="3">
    <source>
        <dbReference type="ARBA" id="ARBA00022692"/>
    </source>
</evidence>
<feature type="compositionally biased region" description="Basic residues" evidence="6">
    <location>
        <begin position="144"/>
        <end position="154"/>
    </location>
</feature>
<dbReference type="OMA" id="PCEDTHE"/>
<dbReference type="GO" id="GO:0005886">
    <property type="term" value="C:plasma membrane"/>
    <property type="evidence" value="ECO:0007669"/>
    <property type="project" value="TreeGrafter"/>
</dbReference>
<sequence length="666" mass="73056">MHYWSMMCFSSSIICLLIVTTSHSSVISSTDYIKNYNESRFHDTSHLSSKNLTKYGHDRHQASAGFESVLGGSYQTKSTKKGPLSSFETLRTIKSSSQRKRNARAAADDLILPLPKMQRRSSHSDHDHSSKPLSSSSKAEKLKTSAHSHMHHHHNDTEDSEDHHDVSEDHHHHINGETHQDSHERSHASDISDSDDDHHHPSEMSSSENEDNDENSVKEVVPDGHSSNHDGHSCDHHHEHGDEHSSDVAPSADFHQHFAASSRNISGKEWLYASLAVIIISLCGLFSVAVIPIMQKWFYHTLLQFLVGLAIGSLSGDGLLHLMPHAILDGEDTHDHSKENSHHNTNGVSLQSMEKTAIWRGLAALGGIFLFFIAERLLGALTTYRRRKKEAKLSRHPKNMLPVLPKEEGANNGNVGEKLAQPKKNSYDHIKDKDEKETIQMLQTEATPSKKGSNQSVHEIGFHGRSSFSLEPEVSVAYRPDSESSVIVSEHHGHGHGHSHEIPQSVTAVAWMVIMGDGLHNFCDGLAIGAAFASGDADGISTTVAVFCHELPHELGDFAMLLKTGMKVKQALFYNGLSSVLCFVGMVIGVSLGNVHSATSWVFAGTAGMFLYIALVDMLPELTSPTNDPGPAALTTLLVQVLGIAIGICVMLLIALYEHELHSIVS</sequence>
<proteinExistence type="inferred from homology"/>
<evidence type="ECO:0000313" key="9">
    <source>
        <dbReference type="EMBL" id="KFM60919.1"/>
    </source>
</evidence>
<dbReference type="InterPro" id="IPR050799">
    <property type="entry name" value="ZIP_Transporter"/>
</dbReference>
<feature type="transmembrane region" description="Helical" evidence="7">
    <location>
        <begin position="598"/>
        <end position="620"/>
    </location>
</feature>
<dbReference type="PANTHER" id="PTHR12191:SF37">
    <property type="entry name" value="ZINC TRANSPORTER FOI"/>
    <property type="match status" value="1"/>
</dbReference>
<feature type="compositionally biased region" description="Basic and acidic residues" evidence="6">
    <location>
        <begin position="155"/>
        <end position="202"/>
    </location>
</feature>
<dbReference type="AlphaFoldDB" id="A0A087T730"/>
<keyword evidence="5 7" id="KW-0472">Membrane</keyword>
<evidence type="ECO:0000256" key="4">
    <source>
        <dbReference type="ARBA" id="ARBA00022989"/>
    </source>
</evidence>
<dbReference type="GO" id="GO:0030003">
    <property type="term" value="P:intracellular monoatomic cation homeostasis"/>
    <property type="evidence" value="ECO:0007669"/>
    <property type="project" value="TreeGrafter"/>
</dbReference>
<evidence type="ECO:0000256" key="5">
    <source>
        <dbReference type="ARBA" id="ARBA00023136"/>
    </source>
</evidence>
<evidence type="ECO:0000256" key="1">
    <source>
        <dbReference type="ARBA" id="ARBA00004141"/>
    </source>
</evidence>
<dbReference type="PANTHER" id="PTHR12191">
    <property type="entry name" value="SOLUTE CARRIER FAMILY 39"/>
    <property type="match status" value="1"/>
</dbReference>
<keyword evidence="10" id="KW-1185">Reference proteome</keyword>
<gene>
    <name evidence="9" type="ORF">X975_25996</name>
</gene>
<feature type="region of interest" description="Disordered" evidence="6">
    <location>
        <begin position="73"/>
        <end position="249"/>
    </location>
</feature>
<feature type="compositionally biased region" description="Basic and acidic residues" evidence="6">
    <location>
        <begin position="215"/>
        <end position="246"/>
    </location>
</feature>
<feature type="non-terminal residue" evidence="9">
    <location>
        <position position="666"/>
    </location>
</feature>
<comment type="similarity">
    <text evidence="2">Belongs to the ZIP transporter (TC 2.A.5) family.</text>
</comment>
<feature type="compositionally biased region" description="Polar residues" evidence="6">
    <location>
        <begin position="86"/>
        <end position="96"/>
    </location>
</feature>
<organism evidence="9 10">
    <name type="scientific">Stegodyphus mimosarum</name>
    <name type="common">African social velvet spider</name>
    <dbReference type="NCBI Taxonomy" id="407821"/>
    <lineage>
        <taxon>Eukaryota</taxon>
        <taxon>Metazoa</taxon>
        <taxon>Ecdysozoa</taxon>
        <taxon>Arthropoda</taxon>
        <taxon>Chelicerata</taxon>
        <taxon>Arachnida</taxon>
        <taxon>Araneae</taxon>
        <taxon>Araneomorphae</taxon>
        <taxon>Entelegynae</taxon>
        <taxon>Eresoidea</taxon>
        <taxon>Eresidae</taxon>
        <taxon>Stegodyphus</taxon>
    </lineage>
</organism>
<feature type="signal peptide" evidence="8">
    <location>
        <begin position="1"/>
        <end position="24"/>
    </location>
</feature>
<feature type="transmembrane region" description="Helical" evidence="7">
    <location>
        <begin position="270"/>
        <end position="290"/>
    </location>
</feature>
<dbReference type="Pfam" id="PF02535">
    <property type="entry name" value="Zip"/>
    <property type="match status" value="1"/>
</dbReference>
<dbReference type="InterPro" id="IPR003689">
    <property type="entry name" value="ZIP"/>
</dbReference>
<feature type="chain" id="PRO_5001829442" evidence="8">
    <location>
        <begin position="25"/>
        <end position="666"/>
    </location>
</feature>
<dbReference type="STRING" id="407821.A0A087T730"/>
<accession>A0A087T730</accession>
<keyword evidence="8" id="KW-0732">Signal</keyword>
<dbReference type="Proteomes" id="UP000054359">
    <property type="component" value="Unassembled WGS sequence"/>
</dbReference>
<evidence type="ECO:0000256" key="2">
    <source>
        <dbReference type="ARBA" id="ARBA00006939"/>
    </source>
</evidence>
<dbReference type="GO" id="GO:0071578">
    <property type="term" value="P:zinc ion import across plasma membrane"/>
    <property type="evidence" value="ECO:0007669"/>
    <property type="project" value="TreeGrafter"/>
</dbReference>
<comment type="subcellular location">
    <subcellularLocation>
        <location evidence="1">Membrane</location>
        <topology evidence="1">Multi-pass membrane protein</topology>
    </subcellularLocation>
</comment>
<dbReference type="GO" id="GO:0005385">
    <property type="term" value="F:zinc ion transmembrane transporter activity"/>
    <property type="evidence" value="ECO:0007669"/>
    <property type="project" value="TreeGrafter"/>
</dbReference>
<name>A0A087T730_STEMI</name>
<dbReference type="EMBL" id="KK113737">
    <property type="protein sequence ID" value="KFM60919.1"/>
    <property type="molecule type" value="Genomic_DNA"/>
</dbReference>
<protein>
    <submittedName>
        <fullName evidence="9">Zinc transporter ZIP10</fullName>
    </submittedName>
</protein>
<feature type="transmembrane region" description="Helical" evidence="7">
    <location>
        <begin position="357"/>
        <end position="378"/>
    </location>
</feature>
<feature type="transmembrane region" description="Helical" evidence="7">
    <location>
        <begin position="572"/>
        <end position="592"/>
    </location>
</feature>
<evidence type="ECO:0000313" key="10">
    <source>
        <dbReference type="Proteomes" id="UP000054359"/>
    </source>
</evidence>
<feature type="region of interest" description="Disordered" evidence="6">
    <location>
        <begin position="392"/>
        <end position="432"/>
    </location>
</feature>
<dbReference type="OrthoDB" id="200954at2759"/>
<keyword evidence="3 7" id="KW-0812">Transmembrane</keyword>